<sequence length="104" mass="11150">MATATDELSLGTFPPVSALLERVFYRIGSAETDEQLQSAVSKFLPPVLLKLSSQQDGLAVGKTSSIFLSASGPMTARQLQTEQSSSSGYRESLQYVVESLPCMS</sequence>
<reference evidence="2" key="1">
    <citation type="submission" date="2020-11" db="EMBL/GenBank/DDBJ databases">
        <authorList>
            <person name="Tran Van P."/>
        </authorList>
    </citation>
    <scope>NUCLEOTIDE SEQUENCE</scope>
</reference>
<dbReference type="Pfam" id="PF13001">
    <property type="entry name" value="ECM29_N"/>
    <property type="match status" value="1"/>
</dbReference>
<dbReference type="GO" id="GO:0060090">
    <property type="term" value="F:molecular adaptor activity"/>
    <property type="evidence" value="ECO:0007669"/>
    <property type="project" value="InterPro"/>
</dbReference>
<organism evidence="2">
    <name type="scientific">Timema californicum</name>
    <name type="common">California timema</name>
    <name type="synonym">Walking stick</name>
    <dbReference type="NCBI Taxonomy" id="61474"/>
    <lineage>
        <taxon>Eukaryota</taxon>
        <taxon>Metazoa</taxon>
        <taxon>Ecdysozoa</taxon>
        <taxon>Arthropoda</taxon>
        <taxon>Hexapoda</taxon>
        <taxon>Insecta</taxon>
        <taxon>Pterygota</taxon>
        <taxon>Neoptera</taxon>
        <taxon>Polyneoptera</taxon>
        <taxon>Phasmatodea</taxon>
        <taxon>Timematodea</taxon>
        <taxon>Timematoidea</taxon>
        <taxon>Timematidae</taxon>
        <taxon>Timema</taxon>
    </lineage>
</organism>
<protein>
    <submittedName>
        <fullName evidence="2">(California timema) hypothetical protein</fullName>
    </submittedName>
</protein>
<evidence type="ECO:0000313" key="2">
    <source>
        <dbReference type="EMBL" id="CAD7576129.1"/>
    </source>
</evidence>
<dbReference type="InterPro" id="IPR024372">
    <property type="entry name" value="Ecm29_N"/>
</dbReference>
<dbReference type="EMBL" id="OE183903">
    <property type="protein sequence ID" value="CAD7576129.1"/>
    <property type="molecule type" value="Genomic_DNA"/>
</dbReference>
<evidence type="ECO:0000259" key="1">
    <source>
        <dbReference type="Pfam" id="PF13001"/>
    </source>
</evidence>
<accession>A0A7R9PAJ8</accession>
<proteinExistence type="predicted"/>
<dbReference type="AlphaFoldDB" id="A0A7R9PAJ8"/>
<feature type="domain" description="Proteasome component Ecm29 N-terminal" evidence="1">
    <location>
        <begin position="20"/>
        <end position="55"/>
    </location>
</feature>
<gene>
    <name evidence="2" type="ORF">TCMB3V08_LOCUS8705</name>
</gene>
<dbReference type="GO" id="GO:0043248">
    <property type="term" value="P:proteasome assembly"/>
    <property type="evidence" value="ECO:0007669"/>
    <property type="project" value="InterPro"/>
</dbReference>
<name>A0A7R9PAJ8_TIMCA</name>